<dbReference type="STRING" id="683125.SAMN05660206_101392"/>
<dbReference type="EMBL" id="FOZZ01000001">
    <property type="protein sequence ID" value="SFS37847.1"/>
    <property type="molecule type" value="Genomic_DNA"/>
</dbReference>
<dbReference type="AlphaFoldDB" id="A0A1I6PCB3"/>
<reference evidence="1 2" key="1">
    <citation type="submission" date="2016-10" db="EMBL/GenBank/DDBJ databases">
        <authorList>
            <person name="de Groot N.N."/>
        </authorList>
    </citation>
    <scope>NUCLEOTIDE SEQUENCE [LARGE SCALE GENOMIC DNA]</scope>
    <source>
        <strain evidence="1 2">DSM 22789</strain>
    </source>
</reference>
<keyword evidence="2" id="KW-1185">Reference proteome</keyword>
<accession>A0A1I6PCB3</accession>
<proteinExistence type="predicted"/>
<organism evidence="1 2">
    <name type="scientific">Sphingobacterium wenxiniae</name>
    <dbReference type="NCBI Taxonomy" id="683125"/>
    <lineage>
        <taxon>Bacteria</taxon>
        <taxon>Pseudomonadati</taxon>
        <taxon>Bacteroidota</taxon>
        <taxon>Sphingobacteriia</taxon>
        <taxon>Sphingobacteriales</taxon>
        <taxon>Sphingobacteriaceae</taxon>
        <taxon>Sphingobacterium</taxon>
    </lineage>
</organism>
<gene>
    <name evidence="1" type="ORF">SAMN05660206_101392</name>
</gene>
<evidence type="ECO:0000313" key="1">
    <source>
        <dbReference type="EMBL" id="SFS37847.1"/>
    </source>
</evidence>
<evidence type="ECO:0000313" key="2">
    <source>
        <dbReference type="Proteomes" id="UP000198785"/>
    </source>
</evidence>
<sequence>MDGVCHPYSSFTERLLIQFFDSFLTNFKTKYSLGCSQKVKQLMSIE</sequence>
<dbReference type="Proteomes" id="UP000198785">
    <property type="component" value="Unassembled WGS sequence"/>
</dbReference>
<protein>
    <submittedName>
        <fullName evidence="1">Uncharacterized protein</fullName>
    </submittedName>
</protein>
<name>A0A1I6PCB3_9SPHI</name>